<accession>A0A3M7RQ84</accession>
<proteinExistence type="predicted"/>
<dbReference type="AlphaFoldDB" id="A0A3M7RQ84"/>
<protein>
    <submittedName>
        <fullName evidence="1">Uncharacterized protein</fullName>
    </submittedName>
</protein>
<name>A0A3M7RQ84_BRAPC</name>
<comment type="caution">
    <text evidence="1">The sequence shown here is derived from an EMBL/GenBank/DDBJ whole genome shotgun (WGS) entry which is preliminary data.</text>
</comment>
<dbReference type="Proteomes" id="UP000276133">
    <property type="component" value="Unassembled WGS sequence"/>
</dbReference>
<gene>
    <name evidence="1" type="ORF">BpHYR1_039604</name>
</gene>
<dbReference type="EMBL" id="REGN01002899">
    <property type="protein sequence ID" value="RNA25560.1"/>
    <property type="molecule type" value="Genomic_DNA"/>
</dbReference>
<organism evidence="1 2">
    <name type="scientific">Brachionus plicatilis</name>
    <name type="common">Marine rotifer</name>
    <name type="synonym">Brachionus muelleri</name>
    <dbReference type="NCBI Taxonomy" id="10195"/>
    <lineage>
        <taxon>Eukaryota</taxon>
        <taxon>Metazoa</taxon>
        <taxon>Spiralia</taxon>
        <taxon>Gnathifera</taxon>
        <taxon>Rotifera</taxon>
        <taxon>Eurotatoria</taxon>
        <taxon>Monogononta</taxon>
        <taxon>Pseudotrocha</taxon>
        <taxon>Ploima</taxon>
        <taxon>Brachionidae</taxon>
        <taxon>Brachionus</taxon>
    </lineage>
</organism>
<evidence type="ECO:0000313" key="1">
    <source>
        <dbReference type="EMBL" id="RNA25560.1"/>
    </source>
</evidence>
<keyword evidence="2" id="KW-1185">Reference proteome</keyword>
<reference evidence="1 2" key="1">
    <citation type="journal article" date="2018" name="Sci. Rep.">
        <title>Genomic signatures of local adaptation to the degree of environmental predictability in rotifers.</title>
        <authorList>
            <person name="Franch-Gras L."/>
            <person name="Hahn C."/>
            <person name="Garcia-Roger E.M."/>
            <person name="Carmona M.J."/>
            <person name="Serra M."/>
            <person name="Gomez A."/>
        </authorList>
    </citation>
    <scope>NUCLEOTIDE SEQUENCE [LARGE SCALE GENOMIC DNA]</scope>
    <source>
        <strain evidence="1">HYR1</strain>
    </source>
</reference>
<evidence type="ECO:0000313" key="2">
    <source>
        <dbReference type="Proteomes" id="UP000276133"/>
    </source>
</evidence>
<sequence length="134" mass="15409">MKDHAGPVEIRGGTLIFARAPPRGLYRRARSFTEFHVEFENSTLNLKIILFFIKINLILEFHVEFEYKKIVCGSPYPNFKGSHPSAVCCWSPRSSSEGSWSGRFLGRKNSSAFSSCWEIRTHSLFETVHLSFLY</sequence>